<evidence type="ECO:0000259" key="1">
    <source>
        <dbReference type="Pfam" id="PF13358"/>
    </source>
</evidence>
<reference evidence="2" key="1">
    <citation type="submission" date="2024-05" db="EMBL/GenBank/DDBJ databases">
        <title>Metabacillus sp. nov., isolated from the rhizosphere soil of tomato plants.</title>
        <authorList>
            <person name="Ma R."/>
        </authorList>
    </citation>
    <scope>NUCLEOTIDE SEQUENCE</scope>
    <source>
        <strain evidence="2">DBTR6</strain>
    </source>
</reference>
<dbReference type="RefSeq" id="WP_224136149.1">
    <property type="nucleotide sequence ID" value="NZ_JAIQUM010000002.1"/>
</dbReference>
<dbReference type="InterPro" id="IPR036397">
    <property type="entry name" value="RNaseH_sf"/>
</dbReference>
<evidence type="ECO:0000313" key="3">
    <source>
        <dbReference type="Proteomes" id="UP001165287"/>
    </source>
</evidence>
<gene>
    <name evidence="2" type="ORF">K9V48_01130</name>
</gene>
<dbReference type="Gene3D" id="3.30.420.10">
    <property type="entry name" value="Ribonuclease H-like superfamily/Ribonuclease H"/>
    <property type="match status" value="1"/>
</dbReference>
<keyword evidence="3" id="KW-1185">Reference proteome</keyword>
<evidence type="ECO:0000313" key="2">
    <source>
        <dbReference type="EMBL" id="MBZ5748889.1"/>
    </source>
</evidence>
<sequence length="98" mass="11328">MITADQNNSAVEAVEVKDNRILKKNEHHLTFLFLPPYSPNLNTVERIILGWLKGSVIVNRFHATRQEIRKSVFSFMEYLDTCPEKVLQRIGLLAMSKN</sequence>
<dbReference type="EMBL" id="JAIQUM010000002">
    <property type="protein sequence ID" value="MBZ5748889.1"/>
    <property type="molecule type" value="Genomic_DNA"/>
</dbReference>
<proteinExistence type="predicted"/>
<name>A0ABS7ULH3_9BACI</name>
<comment type="caution">
    <text evidence="2">The sequence shown here is derived from an EMBL/GenBank/DDBJ whole genome shotgun (WGS) entry which is preliminary data.</text>
</comment>
<dbReference type="Pfam" id="PF13358">
    <property type="entry name" value="DDE_3"/>
    <property type="match status" value="1"/>
</dbReference>
<accession>A0ABS7ULH3</accession>
<feature type="domain" description="Tc1-like transposase DDE" evidence="1">
    <location>
        <begin position="20"/>
        <end position="68"/>
    </location>
</feature>
<organism evidence="2 3">
    <name type="scientific">Metabacillus rhizolycopersici</name>
    <dbReference type="NCBI Taxonomy" id="2875709"/>
    <lineage>
        <taxon>Bacteria</taxon>
        <taxon>Bacillati</taxon>
        <taxon>Bacillota</taxon>
        <taxon>Bacilli</taxon>
        <taxon>Bacillales</taxon>
        <taxon>Bacillaceae</taxon>
        <taxon>Metabacillus</taxon>
    </lineage>
</organism>
<protein>
    <submittedName>
        <fullName evidence="2">Transposase</fullName>
    </submittedName>
</protein>
<dbReference type="InterPro" id="IPR038717">
    <property type="entry name" value="Tc1-like_DDE_dom"/>
</dbReference>
<dbReference type="Proteomes" id="UP001165287">
    <property type="component" value="Unassembled WGS sequence"/>
</dbReference>